<dbReference type="EMBL" id="CP011452">
    <property type="protein sequence ID" value="AKH41518.1"/>
    <property type="molecule type" value="Genomic_DNA"/>
</dbReference>
<dbReference type="STRING" id="1267766.WYH_00459"/>
<reference evidence="1" key="1">
    <citation type="submission" date="2015-05" db="EMBL/GenBank/DDBJ databases">
        <title>The complete genome of Altererythrobacter atlanticus strain 26DY36.</title>
        <authorList>
            <person name="Wu Y.-H."/>
            <person name="Cheng H."/>
            <person name="Wu X.-W."/>
        </authorList>
    </citation>
    <scope>NUCLEOTIDE SEQUENCE [LARGE SCALE GENOMIC DNA]</scope>
    <source>
        <strain evidence="1">26DY36</strain>
    </source>
</reference>
<evidence type="ECO:0000313" key="2">
    <source>
        <dbReference type="Proteomes" id="UP000034392"/>
    </source>
</evidence>
<dbReference type="InterPro" id="IPR046150">
    <property type="entry name" value="DUF6152"/>
</dbReference>
<dbReference type="OrthoDB" id="8420938at2"/>
<dbReference type="PATRIC" id="fig|1267766.3.peg.463"/>
<sequence length="130" mass="14343">MFRKLVATASAFAILAPCAAYAHHSFAAFFKADKIVEVKGKVTSFRFQNPHGTIVVEVPSDDGEVQEWRVETNAPVVLMRRGWSRTSLKAGDVVTIDGWQARDGKRYLRLRQAFDGNGNRIGSAPFDTSG</sequence>
<dbReference type="RefSeq" id="WP_053833354.1">
    <property type="nucleotide sequence ID" value="NZ_CP011452.2"/>
</dbReference>
<dbReference type="Pfam" id="PF19649">
    <property type="entry name" value="DUF6152"/>
    <property type="match status" value="1"/>
</dbReference>
<dbReference type="KEGG" id="aay:WYH_00459"/>
<organism evidence="1 2">
    <name type="scientific">Croceibacterium atlanticum</name>
    <dbReference type="NCBI Taxonomy" id="1267766"/>
    <lineage>
        <taxon>Bacteria</taxon>
        <taxon>Pseudomonadati</taxon>
        <taxon>Pseudomonadota</taxon>
        <taxon>Alphaproteobacteria</taxon>
        <taxon>Sphingomonadales</taxon>
        <taxon>Erythrobacteraceae</taxon>
        <taxon>Croceibacterium</taxon>
    </lineage>
</organism>
<name>A0A0F7KLV6_9SPHN</name>
<dbReference type="Proteomes" id="UP000034392">
    <property type="component" value="Chromosome"/>
</dbReference>
<protein>
    <submittedName>
        <fullName evidence="1">Uncharacterized protein</fullName>
    </submittedName>
</protein>
<evidence type="ECO:0000313" key="1">
    <source>
        <dbReference type="EMBL" id="AKH41518.1"/>
    </source>
</evidence>
<accession>A0A0F7KLV6</accession>
<dbReference type="AlphaFoldDB" id="A0A0F7KLV6"/>
<keyword evidence="2" id="KW-1185">Reference proteome</keyword>
<gene>
    <name evidence="1" type="ORF">WYH_00459</name>
</gene>
<proteinExistence type="predicted"/>